<evidence type="ECO:0000313" key="2">
    <source>
        <dbReference type="Proteomes" id="UP000314294"/>
    </source>
</evidence>
<comment type="caution">
    <text evidence="1">The sequence shown here is derived from an EMBL/GenBank/DDBJ whole genome shotgun (WGS) entry which is preliminary data.</text>
</comment>
<sequence>MMIPLKLLIMDMRLTNKARAHGFSSWIPNLPATYLRDYCSNGASYRRLETKAKLKQGLSTNTGTR</sequence>
<name>A0A4Z2IRV5_9TELE</name>
<keyword evidence="2" id="KW-1185">Reference proteome</keyword>
<organism evidence="1 2">
    <name type="scientific">Liparis tanakae</name>
    <name type="common">Tanaka's snailfish</name>
    <dbReference type="NCBI Taxonomy" id="230148"/>
    <lineage>
        <taxon>Eukaryota</taxon>
        <taxon>Metazoa</taxon>
        <taxon>Chordata</taxon>
        <taxon>Craniata</taxon>
        <taxon>Vertebrata</taxon>
        <taxon>Euteleostomi</taxon>
        <taxon>Actinopterygii</taxon>
        <taxon>Neopterygii</taxon>
        <taxon>Teleostei</taxon>
        <taxon>Neoteleostei</taxon>
        <taxon>Acanthomorphata</taxon>
        <taxon>Eupercaria</taxon>
        <taxon>Perciformes</taxon>
        <taxon>Cottioidei</taxon>
        <taxon>Cottales</taxon>
        <taxon>Liparidae</taxon>
        <taxon>Liparis</taxon>
    </lineage>
</organism>
<protein>
    <submittedName>
        <fullName evidence="1">Uncharacterized protein</fullName>
    </submittedName>
</protein>
<gene>
    <name evidence="1" type="ORF">EYF80_008984</name>
</gene>
<accession>A0A4Z2IRV5</accession>
<dbReference type="EMBL" id="SRLO01000051">
    <property type="protein sequence ID" value="TNN80750.1"/>
    <property type="molecule type" value="Genomic_DNA"/>
</dbReference>
<dbReference type="Proteomes" id="UP000314294">
    <property type="component" value="Unassembled WGS sequence"/>
</dbReference>
<reference evidence="1 2" key="1">
    <citation type="submission" date="2019-03" db="EMBL/GenBank/DDBJ databases">
        <title>First draft genome of Liparis tanakae, snailfish: a comprehensive survey of snailfish specific genes.</title>
        <authorList>
            <person name="Kim W."/>
            <person name="Song I."/>
            <person name="Jeong J.-H."/>
            <person name="Kim D."/>
            <person name="Kim S."/>
            <person name="Ryu S."/>
            <person name="Song J.Y."/>
            <person name="Lee S.K."/>
        </authorList>
    </citation>
    <scope>NUCLEOTIDE SEQUENCE [LARGE SCALE GENOMIC DNA]</scope>
    <source>
        <tissue evidence="1">Muscle</tissue>
    </source>
</reference>
<dbReference type="AlphaFoldDB" id="A0A4Z2IRV5"/>
<evidence type="ECO:0000313" key="1">
    <source>
        <dbReference type="EMBL" id="TNN80750.1"/>
    </source>
</evidence>
<proteinExistence type="predicted"/>